<dbReference type="EMBL" id="VSRR010004509">
    <property type="protein sequence ID" value="MPC39887.1"/>
    <property type="molecule type" value="Genomic_DNA"/>
</dbReference>
<dbReference type="GO" id="GO:0008285">
    <property type="term" value="P:negative regulation of cell population proliferation"/>
    <property type="evidence" value="ECO:0007669"/>
    <property type="project" value="TreeGrafter"/>
</dbReference>
<feature type="domain" description="WW" evidence="2">
    <location>
        <begin position="373"/>
        <end position="406"/>
    </location>
</feature>
<dbReference type="GO" id="GO:0005829">
    <property type="term" value="C:cytosol"/>
    <property type="evidence" value="ECO:0007669"/>
    <property type="project" value="TreeGrafter"/>
</dbReference>
<feature type="compositionally biased region" description="Basic residues" evidence="1">
    <location>
        <begin position="313"/>
        <end position="323"/>
    </location>
</feature>
<reference evidence="3 4" key="1">
    <citation type="submission" date="2019-05" db="EMBL/GenBank/DDBJ databases">
        <title>Another draft genome of Portunus trituberculatus and its Hox gene families provides insights of decapod evolution.</title>
        <authorList>
            <person name="Jeong J.-H."/>
            <person name="Song I."/>
            <person name="Kim S."/>
            <person name="Choi T."/>
            <person name="Kim D."/>
            <person name="Ryu S."/>
            <person name="Kim W."/>
        </authorList>
    </citation>
    <scope>NUCLEOTIDE SEQUENCE [LARGE SCALE GENOMIC DNA]</scope>
    <source>
        <tissue evidence="3">Muscle</tissue>
    </source>
</reference>
<dbReference type="CDD" id="cd00201">
    <property type="entry name" value="WW"/>
    <property type="match status" value="2"/>
</dbReference>
<dbReference type="Pfam" id="PF00397">
    <property type="entry name" value="WW"/>
    <property type="match status" value="2"/>
</dbReference>
<evidence type="ECO:0000259" key="2">
    <source>
        <dbReference type="PROSITE" id="PS50020"/>
    </source>
</evidence>
<evidence type="ECO:0000256" key="1">
    <source>
        <dbReference type="SAM" id="MobiDB-lite"/>
    </source>
</evidence>
<dbReference type="GO" id="GO:0035329">
    <property type="term" value="P:hippo signaling"/>
    <property type="evidence" value="ECO:0007669"/>
    <property type="project" value="InterPro"/>
</dbReference>
<dbReference type="PANTHER" id="PTHR47522:SF2">
    <property type="entry name" value="PROTEIN SALVADOR HOMOLOG 1"/>
    <property type="match status" value="1"/>
</dbReference>
<accession>A0A5B7F2X8</accession>
<gene>
    <name evidence="3" type="primary">Su(dx)_1</name>
    <name evidence="3" type="ORF">E2C01_033439</name>
</gene>
<dbReference type="InterPro" id="IPR001202">
    <property type="entry name" value="WW_dom"/>
</dbReference>
<dbReference type="InterPro" id="IPR036020">
    <property type="entry name" value="WW_dom_sf"/>
</dbReference>
<organism evidence="3 4">
    <name type="scientific">Portunus trituberculatus</name>
    <name type="common">Swimming crab</name>
    <name type="synonym">Neptunus trituberculatus</name>
    <dbReference type="NCBI Taxonomy" id="210409"/>
    <lineage>
        <taxon>Eukaryota</taxon>
        <taxon>Metazoa</taxon>
        <taxon>Ecdysozoa</taxon>
        <taxon>Arthropoda</taxon>
        <taxon>Crustacea</taxon>
        <taxon>Multicrustacea</taxon>
        <taxon>Malacostraca</taxon>
        <taxon>Eumalacostraca</taxon>
        <taxon>Eucarida</taxon>
        <taxon>Decapoda</taxon>
        <taxon>Pleocyemata</taxon>
        <taxon>Brachyura</taxon>
        <taxon>Eubrachyura</taxon>
        <taxon>Portunoidea</taxon>
        <taxon>Portunidae</taxon>
        <taxon>Portuninae</taxon>
        <taxon>Portunus</taxon>
    </lineage>
</organism>
<dbReference type="Proteomes" id="UP000324222">
    <property type="component" value="Unassembled WGS sequence"/>
</dbReference>
<dbReference type="GO" id="GO:0006915">
    <property type="term" value="P:apoptotic process"/>
    <property type="evidence" value="ECO:0007669"/>
    <property type="project" value="InterPro"/>
</dbReference>
<protein>
    <submittedName>
        <fullName evidence="3">E3 ubiquitin-protein ligase Su(Dx)</fullName>
    </submittedName>
</protein>
<comment type="caution">
    <text evidence="3">The sequence shown here is derived from an EMBL/GenBank/DDBJ whole genome shotgun (WGS) entry which is preliminary data.</text>
</comment>
<dbReference type="GO" id="GO:0060090">
    <property type="term" value="F:molecular adaptor activity"/>
    <property type="evidence" value="ECO:0007669"/>
    <property type="project" value="InterPro"/>
</dbReference>
<feature type="region of interest" description="Disordered" evidence="1">
    <location>
        <begin position="291"/>
        <end position="380"/>
    </location>
</feature>
<dbReference type="PANTHER" id="PTHR47522">
    <property type="entry name" value="SALVADOR FAMILY WW DOMAIN-CONTAINING PROTEIN 1"/>
    <property type="match status" value="1"/>
</dbReference>
<feature type="region of interest" description="Disordered" evidence="1">
    <location>
        <begin position="123"/>
        <end position="269"/>
    </location>
</feature>
<dbReference type="InterPro" id="IPR030030">
    <property type="entry name" value="Sav"/>
</dbReference>
<feature type="compositionally biased region" description="Pro residues" evidence="1">
    <location>
        <begin position="142"/>
        <end position="155"/>
    </location>
</feature>
<feature type="compositionally biased region" description="Low complexity" evidence="1">
    <location>
        <begin position="326"/>
        <end position="347"/>
    </location>
</feature>
<dbReference type="SMART" id="SM00456">
    <property type="entry name" value="WW"/>
    <property type="match status" value="2"/>
</dbReference>
<feature type="compositionally biased region" description="Low complexity" evidence="1">
    <location>
        <begin position="251"/>
        <end position="269"/>
    </location>
</feature>
<name>A0A5B7F2X8_PORTR</name>
<feature type="compositionally biased region" description="Gly residues" evidence="1">
    <location>
        <begin position="348"/>
        <end position="361"/>
    </location>
</feature>
<dbReference type="SUPFAM" id="SSF51045">
    <property type="entry name" value="WW domain"/>
    <property type="match status" value="2"/>
</dbReference>
<feature type="compositionally biased region" description="Low complexity" evidence="1">
    <location>
        <begin position="362"/>
        <end position="371"/>
    </location>
</feature>
<feature type="compositionally biased region" description="Low complexity" evidence="1">
    <location>
        <begin position="291"/>
        <end position="311"/>
    </location>
</feature>
<dbReference type="PROSITE" id="PS01159">
    <property type="entry name" value="WW_DOMAIN_1"/>
    <property type="match status" value="2"/>
</dbReference>
<evidence type="ECO:0000313" key="4">
    <source>
        <dbReference type="Proteomes" id="UP000324222"/>
    </source>
</evidence>
<feature type="compositionally biased region" description="Polar residues" evidence="1">
    <location>
        <begin position="187"/>
        <end position="200"/>
    </location>
</feature>
<dbReference type="AlphaFoldDB" id="A0A5B7F2X8"/>
<keyword evidence="4" id="KW-1185">Reference proteome</keyword>
<feature type="compositionally biased region" description="Low complexity" evidence="1">
    <location>
        <begin position="123"/>
        <end position="135"/>
    </location>
</feature>
<feature type="compositionally biased region" description="Low complexity" evidence="1">
    <location>
        <begin position="170"/>
        <end position="186"/>
    </location>
</feature>
<dbReference type="Gene3D" id="2.20.70.10">
    <property type="match status" value="2"/>
</dbReference>
<proteinExistence type="predicted"/>
<feature type="compositionally biased region" description="Polar residues" evidence="1">
    <location>
        <begin position="230"/>
        <end position="247"/>
    </location>
</feature>
<dbReference type="OrthoDB" id="423283at2759"/>
<dbReference type="GO" id="GO:0043065">
    <property type="term" value="P:positive regulation of apoptotic process"/>
    <property type="evidence" value="ECO:0007669"/>
    <property type="project" value="TreeGrafter"/>
</dbReference>
<evidence type="ECO:0000313" key="3">
    <source>
        <dbReference type="EMBL" id="MPC39887.1"/>
    </source>
</evidence>
<sequence length="442" mass="45454">MSKAVNASHLHQLSVTVSKTPTITVTLDGLKNLTTNGARQRETNHSLPTEEYATENELANSEVSEEFSNLDERVVEEGWVLLADMSNDRRRDPKPAYAGIYSGLNPSLGPAPCAAPVVNVSATNSNGSAASNTITVRVGGKTPPPVPPPPRPPIPETSVAGNSPLPAIPLPGSSSGTSSVTHTPGTQSPLPQLPAINNDTPAAASHPSVRTRKNIGNGSAILVLGGDSPTDGSSSQNGTPSTSLNGTNGVGQSTSSTPTATPAAGLPAGQAGAHSAIANSTAVVNGQLPTSAVSSASSSPVAKSTAPAVVPRTSRHRTNKLKRNSADSSNSGVVGSSASAGSTSTSSGVGGAATGPTGGSNGTSQSNSSTAEEPLPPGWEMRYDQFGRRYYVDHTTRSTTWERPKPLPAGWEARRDPRGRVYYVDHNTRTTTWQRPTVENIR</sequence>
<feature type="domain" description="WW" evidence="2">
    <location>
        <begin position="405"/>
        <end position="438"/>
    </location>
</feature>
<dbReference type="PROSITE" id="PS50020">
    <property type="entry name" value="WW_DOMAIN_2"/>
    <property type="match status" value="2"/>
</dbReference>